<evidence type="ECO:0000313" key="5">
    <source>
        <dbReference type="EMBL" id="SEU11019.1"/>
    </source>
</evidence>
<dbReference type="Pfam" id="PF00753">
    <property type="entry name" value="Lactamase_B"/>
    <property type="match status" value="1"/>
</dbReference>
<dbReference type="Pfam" id="PF00581">
    <property type="entry name" value="Rhodanese"/>
    <property type="match status" value="1"/>
</dbReference>
<keyword evidence="6" id="KW-1185">Reference proteome</keyword>
<dbReference type="InterPro" id="IPR036866">
    <property type="entry name" value="RibonucZ/Hydroxyglut_hydro"/>
</dbReference>
<dbReference type="GO" id="GO:0006749">
    <property type="term" value="P:glutathione metabolic process"/>
    <property type="evidence" value="ECO:0007669"/>
    <property type="project" value="InterPro"/>
</dbReference>
<feature type="domain" description="Rhodanese" evidence="3">
    <location>
        <begin position="16"/>
        <end position="111"/>
    </location>
</feature>
<keyword evidence="1" id="KW-0479">Metal-binding</keyword>
<dbReference type="Gene3D" id="3.60.15.10">
    <property type="entry name" value="Ribonuclease Z/Hydroxyacylglutathione hydrolase-like"/>
    <property type="match status" value="1"/>
</dbReference>
<evidence type="ECO:0000259" key="3">
    <source>
        <dbReference type="PROSITE" id="PS50206"/>
    </source>
</evidence>
<evidence type="ECO:0000313" key="4">
    <source>
        <dbReference type="EMBL" id="SDD70159.1"/>
    </source>
</evidence>
<protein>
    <submittedName>
        <fullName evidence="4">Glyoxylase, beta-lactamase superfamily II</fullName>
    </submittedName>
    <submittedName>
        <fullName evidence="5">Rhodanese-like domain-containing protein</fullName>
    </submittedName>
</protein>
<feature type="region of interest" description="Disordered" evidence="2">
    <location>
        <begin position="360"/>
        <end position="392"/>
    </location>
</feature>
<evidence type="ECO:0000256" key="2">
    <source>
        <dbReference type="SAM" id="MobiDB-lite"/>
    </source>
</evidence>
<dbReference type="CDD" id="cd07724">
    <property type="entry name" value="POD-like_MBL-fold"/>
    <property type="match status" value="1"/>
</dbReference>
<dbReference type="Proteomes" id="UP000324021">
    <property type="component" value="Unassembled WGS sequence"/>
</dbReference>
<proteinExistence type="predicted"/>
<organism evidence="5 6">
    <name type="scientific">Natrinema hispanicum</name>
    <dbReference type="NCBI Taxonomy" id="392421"/>
    <lineage>
        <taxon>Archaea</taxon>
        <taxon>Methanobacteriati</taxon>
        <taxon>Methanobacteriota</taxon>
        <taxon>Stenosarchaea group</taxon>
        <taxon>Halobacteria</taxon>
        <taxon>Halobacteriales</taxon>
        <taxon>Natrialbaceae</taxon>
        <taxon>Natrinema</taxon>
    </lineage>
</organism>
<evidence type="ECO:0000313" key="7">
    <source>
        <dbReference type="Proteomes" id="UP000324021"/>
    </source>
</evidence>
<dbReference type="PANTHER" id="PTHR43084:SF1">
    <property type="entry name" value="PERSULFIDE DIOXYGENASE ETHE1, MITOCHONDRIAL"/>
    <property type="match status" value="1"/>
</dbReference>
<dbReference type="InterPro" id="IPR044528">
    <property type="entry name" value="POD-like_MBL-fold"/>
</dbReference>
<dbReference type="SMART" id="SM00450">
    <property type="entry name" value="RHOD"/>
    <property type="match status" value="1"/>
</dbReference>
<dbReference type="GO" id="GO:0050313">
    <property type="term" value="F:sulfur dioxygenase activity"/>
    <property type="evidence" value="ECO:0007669"/>
    <property type="project" value="InterPro"/>
</dbReference>
<sequence>MTDTITADELKEKIDRDEDFVLFDNRSPEDYENWHIAAAENMDYSATDEELRGDFDAVRDELDKDTEIITICAVGRASQAFGEWLEERDYENVSSVDGGMEAWSRVYDVVPIATRDDNIEIIQLQRRSKGCLGYVVGCRRTGEAAIIDPSRHTQQFLEAARDHGFDVTAILETHIHADHLMTGGKRLRDELDVPYYLGSEIETRDPQFEYDPVDPNDTVDIGEVTLKGVHTPGHTTGSTSWLVEDEAIMTGDTLFVESVGRTELQFEGGDAEEASAVLYETLQKLMAEPDTVTVLPGHFNVTDAGEYVGVTPGMPMQSPIGHIRTRNEMIQMDREEYVQAAFETIPEKPPNYEEIIATNEGKRELEGEEEADELELGPNRCAATEESVVGDD</sequence>
<dbReference type="GO" id="GO:0046872">
    <property type="term" value="F:metal ion binding"/>
    <property type="evidence" value="ECO:0007669"/>
    <property type="project" value="UniProtKB-KW"/>
</dbReference>
<dbReference type="RefSeq" id="WP_092935865.1">
    <property type="nucleotide sequence ID" value="NZ_FMZP01000041.1"/>
</dbReference>
<reference evidence="5" key="1">
    <citation type="submission" date="2016-10" db="EMBL/GenBank/DDBJ databases">
        <authorList>
            <person name="de Groot N.N."/>
        </authorList>
    </citation>
    <scope>NUCLEOTIDE SEQUENCE [LARGE SCALE GENOMIC DNA]</scope>
    <source>
        <strain evidence="5">CDM_6</strain>
    </source>
</reference>
<dbReference type="EMBL" id="FOIC01000048">
    <property type="protein sequence ID" value="SEU11019.1"/>
    <property type="molecule type" value="Genomic_DNA"/>
</dbReference>
<accession>A0A1I0JKS9</accession>
<dbReference type="PANTHER" id="PTHR43084">
    <property type="entry name" value="PERSULFIDE DIOXYGENASE ETHE1"/>
    <property type="match status" value="1"/>
</dbReference>
<dbReference type="OrthoDB" id="9180at2157"/>
<dbReference type="SUPFAM" id="SSF52821">
    <property type="entry name" value="Rhodanese/Cell cycle control phosphatase"/>
    <property type="match status" value="1"/>
</dbReference>
<dbReference type="InterPro" id="IPR051682">
    <property type="entry name" value="Mito_Persulfide_Diox"/>
</dbReference>
<evidence type="ECO:0000313" key="6">
    <source>
        <dbReference type="Proteomes" id="UP000199320"/>
    </source>
</evidence>
<dbReference type="SMART" id="SM00849">
    <property type="entry name" value="Lactamase_B"/>
    <property type="match status" value="1"/>
</dbReference>
<dbReference type="Proteomes" id="UP000199320">
    <property type="component" value="Unassembled WGS sequence"/>
</dbReference>
<dbReference type="Gene3D" id="3.40.250.10">
    <property type="entry name" value="Rhodanese-like domain"/>
    <property type="match status" value="1"/>
</dbReference>
<dbReference type="EMBL" id="FMZP01000041">
    <property type="protein sequence ID" value="SDD70159.1"/>
    <property type="molecule type" value="Genomic_DNA"/>
</dbReference>
<evidence type="ECO:0000256" key="1">
    <source>
        <dbReference type="ARBA" id="ARBA00022723"/>
    </source>
</evidence>
<dbReference type="SUPFAM" id="SSF56281">
    <property type="entry name" value="Metallo-hydrolase/oxidoreductase"/>
    <property type="match status" value="1"/>
</dbReference>
<dbReference type="InterPro" id="IPR001763">
    <property type="entry name" value="Rhodanese-like_dom"/>
</dbReference>
<name>A0A1I0JKS9_9EURY</name>
<dbReference type="PROSITE" id="PS50206">
    <property type="entry name" value="RHODANESE_3"/>
    <property type="match status" value="1"/>
</dbReference>
<gene>
    <name evidence="5" type="ORF">SAMN04488694_1482</name>
    <name evidence="4" type="ORF">SAMN05192552_10411</name>
</gene>
<reference evidence="6 7" key="2">
    <citation type="submission" date="2016-10" db="EMBL/GenBank/DDBJ databases">
        <authorList>
            <person name="Varghese N."/>
            <person name="Submissions S."/>
        </authorList>
    </citation>
    <scope>NUCLEOTIDE SEQUENCE [LARGE SCALE GENOMIC DNA]</scope>
    <source>
        <strain evidence="4 7">CDM_1</strain>
        <strain evidence="6">CDM_6</strain>
    </source>
</reference>
<dbReference type="InterPro" id="IPR036873">
    <property type="entry name" value="Rhodanese-like_dom_sf"/>
</dbReference>
<dbReference type="STRING" id="392421.SAMN04488694_1482"/>
<dbReference type="AlphaFoldDB" id="A0A1I0JKS9"/>
<feature type="compositionally biased region" description="Acidic residues" evidence="2">
    <location>
        <begin position="366"/>
        <end position="375"/>
    </location>
</feature>
<dbReference type="CDD" id="cd00158">
    <property type="entry name" value="RHOD"/>
    <property type="match status" value="1"/>
</dbReference>
<dbReference type="GO" id="GO:0070813">
    <property type="term" value="P:hydrogen sulfide metabolic process"/>
    <property type="evidence" value="ECO:0007669"/>
    <property type="project" value="TreeGrafter"/>
</dbReference>
<dbReference type="InterPro" id="IPR001279">
    <property type="entry name" value="Metallo-B-lactamas"/>
</dbReference>